<evidence type="ECO:0000256" key="1">
    <source>
        <dbReference type="ARBA" id="ARBA00001946"/>
    </source>
</evidence>
<evidence type="ECO:0000256" key="2">
    <source>
        <dbReference type="ARBA" id="ARBA00001947"/>
    </source>
</evidence>
<dbReference type="InterPro" id="IPR015376">
    <property type="entry name" value="Znr_NADH_PPase"/>
</dbReference>
<gene>
    <name evidence="11" type="ORF">KL86SPO_50723</name>
</gene>
<dbReference type="EC" id="3.6.1.22" evidence="4"/>
<dbReference type="GO" id="GO:0019677">
    <property type="term" value="P:NAD+ catabolic process"/>
    <property type="evidence" value="ECO:0007669"/>
    <property type="project" value="TreeGrafter"/>
</dbReference>
<evidence type="ECO:0000256" key="6">
    <source>
        <dbReference type="ARBA" id="ARBA00022801"/>
    </source>
</evidence>
<keyword evidence="8" id="KW-0520">NAD</keyword>
<dbReference type="Pfam" id="PF09296">
    <property type="entry name" value="NUDIX-like"/>
    <property type="match status" value="1"/>
</dbReference>
<dbReference type="AlphaFoldDB" id="A0A212LZK2"/>
<organism evidence="11">
    <name type="scientific">uncultured Sporomusa sp</name>
    <dbReference type="NCBI Taxonomy" id="307249"/>
    <lineage>
        <taxon>Bacteria</taxon>
        <taxon>Bacillati</taxon>
        <taxon>Bacillota</taxon>
        <taxon>Negativicutes</taxon>
        <taxon>Selenomonadales</taxon>
        <taxon>Sporomusaceae</taxon>
        <taxon>Sporomusa</taxon>
        <taxon>environmental samples</taxon>
    </lineage>
</organism>
<dbReference type="InterPro" id="IPR000086">
    <property type="entry name" value="NUDIX_hydrolase_dom"/>
</dbReference>
<evidence type="ECO:0000313" key="11">
    <source>
        <dbReference type="EMBL" id="SCM82951.1"/>
    </source>
</evidence>
<dbReference type="GO" id="GO:0046872">
    <property type="term" value="F:metal ion binding"/>
    <property type="evidence" value="ECO:0007669"/>
    <property type="project" value="UniProtKB-KW"/>
</dbReference>
<dbReference type="SUPFAM" id="SSF55811">
    <property type="entry name" value="Nudix"/>
    <property type="match status" value="2"/>
</dbReference>
<dbReference type="Gene3D" id="3.90.79.20">
    <property type="match status" value="1"/>
</dbReference>
<dbReference type="Gene3D" id="3.90.79.10">
    <property type="entry name" value="Nucleoside Triphosphate Pyrophosphohydrolase"/>
    <property type="match status" value="1"/>
</dbReference>
<dbReference type="Pfam" id="PF00293">
    <property type="entry name" value="NUDIX"/>
    <property type="match status" value="1"/>
</dbReference>
<dbReference type="EMBL" id="FMJE01000005">
    <property type="protein sequence ID" value="SCM82951.1"/>
    <property type="molecule type" value="Genomic_DNA"/>
</dbReference>
<keyword evidence="7" id="KW-0460">Magnesium</keyword>
<dbReference type="PANTHER" id="PTHR42904">
    <property type="entry name" value="NUDIX HYDROLASE, NUDC SUBFAMILY"/>
    <property type="match status" value="1"/>
</dbReference>
<dbReference type="Pfam" id="PF09297">
    <property type="entry name" value="Zn_ribbon_NUD"/>
    <property type="match status" value="1"/>
</dbReference>
<reference evidence="11" key="1">
    <citation type="submission" date="2016-08" db="EMBL/GenBank/DDBJ databases">
        <authorList>
            <person name="Seilhamer J.J."/>
        </authorList>
    </citation>
    <scope>NUCLEOTIDE SEQUENCE</scope>
    <source>
        <strain evidence="11">86</strain>
    </source>
</reference>
<protein>
    <recommendedName>
        <fullName evidence="4">NAD(+) diphosphatase</fullName>
        <ecNumber evidence="4">3.6.1.22</ecNumber>
    </recommendedName>
</protein>
<name>A0A212LZK2_9FIRM</name>
<evidence type="ECO:0000256" key="4">
    <source>
        <dbReference type="ARBA" id="ARBA00012381"/>
    </source>
</evidence>
<evidence type="ECO:0000256" key="8">
    <source>
        <dbReference type="ARBA" id="ARBA00023027"/>
    </source>
</evidence>
<dbReference type="InterPro" id="IPR049734">
    <property type="entry name" value="NudC-like_C"/>
</dbReference>
<dbReference type="NCBIfam" id="NF001299">
    <property type="entry name" value="PRK00241.1"/>
    <property type="match status" value="1"/>
</dbReference>
<dbReference type="CDD" id="cd03429">
    <property type="entry name" value="NUDIX_NADH_pyrophosphatase_Nudt13"/>
    <property type="match status" value="1"/>
</dbReference>
<comment type="cofactor">
    <cofactor evidence="2">
        <name>Zn(2+)</name>
        <dbReference type="ChEBI" id="CHEBI:29105"/>
    </cofactor>
</comment>
<evidence type="ECO:0000256" key="5">
    <source>
        <dbReference type="ARBA" id="ARBA00022723"/>
    </source>
</evidence>
<dbReference type="InterPro" id="IPR015797">
    <property type="entry name" value="NUDIX_hydrolase-like_dom_sf"/>
</dbReference>
<evidence type="ECO:0000256" key="9">
    <source>
        <dbReference type="ARBA" id="ARBA00023679"/>
    </source>
</evidence>
<evidence type="ECO:0000259" key="10">
    <source>
        <dbReference type="PROSITE" id="PS51462"/>
    </source>
</evidence>
<comment type="similarity">
    <text evidence="3">Belongs to the Nudix hydrolase family. NudC subfamily.</text>
</comment>
<comment type="catalytic activity">
    <reaction evidence="9">
        <text>a 5'-end NAD(+)-phospho-ribonucleoside in mRNA + H2O = a 5'-end phospho-adenosine-phospho-ribonucleoside in mRNA + beta-nicotinamide D-ribonucleotide + 2 H(+)</text>
        <dbReference type="Rhea" id="RHEA:60876"/>
        <dbReference type="Rhea" id="RHEA-COMP:15698"/>
        <dbReference type="Rhea" id="RHEA-COMP:15719"/>
        <dbReference type="ChEBI" id="CHEBI:14649"/>
        <dbReference type="ChEBI" id="CHEBI:15377"/>
        <dbReference type="ChEBI" id="CHEBI:15378"/>
        <dbReference type="ChEBI" id="CHEBI:144029"/>
        <dbReference type="ChEBI" id="CHEBI:144051"/>
    </reaction>
    <physiologicalReaction direction="left-to-right" evidence="9">
        <dbReference type="Rhea" id="RHEA:60877"/>
    </physiologicalReaction>
</comment>
<dbReference type="GO" id="GO:0006742">
    <property type="term" value="P:NADP+ catabolic process"/>
    <property type="evidence" value="ECO:0007669"/>
    <property type="project" value="TreeGrafter"/>
</dbReference>
<sequence length="280" mass="31180">MTDSNLYARYVPANLPDGDEGEVAQLFIFNDAQMLVKLNSEHPVIPAAEDFKAVEMEFLSKQYLGKLDGYPCYCMEVAGAAAAPPGMAFQDLRSLLGRLEEEVFLLAGRAFQIVNWNRMSKFCGRCAAMTEWKQTELAKMCPGCGAVYYPRISPAVIVAVVRGDQILLAHNKNFKPQWYSVLAGFVEPGETFEACVMREIMEEVSIKVKNVRYFGSQPWPFPDSLMVGFTAEYDSGEIIVDGEEIDAAGWYGRDNLPPRPKNNTIAGRLIESVFSDNNKG</sequence>
<feature type="domain" description="Nudix hydrolase" evidence="10">
    <location>
        <begin position="150"/>
        <end position="273"/>
    </location>
</feature>
<dbReference type="PANTHER" id="PTHR42904:SF6">
    <property type="entry name" value="NAD-CAPPED RNA HYDROLASE NUDT12"/>
    <property type="match status" value="1"/>
</dbReference>
<dbReference type="InterPro" id="IPR050241">
    <property type="entry name" value="NAD-cap_RNA_hydrolase_NudC"/>
</dbReference>
<dbReference type="GO" id="GO:0035529">
    <property type="term" value="F:NADH pyrophosphatase activity"/>
    <property type="evidence" value="ECO:0007669"/>
    <property type="project" value="TreeGrafter"/>
</dbReference>
<evidence type="ECO:0000256" key="3">
    <source>
        <dbReference type="ARBA" id="ARBA00009595"/>
    </source>
</evidence>
<dbReference type="PROSITE" id="PS51462">
    <property type="entry name" value="NUDIX"/>
    <property type="match status" value="1"/>
</dbReference>
<keyword evidence="5" id="KW-0479">Metal-binding</keyword>
<dbReference type="RefSeq" id="WP_288185503.1">
    <property type="nucleotide sequence ID" value="NZ_LT608335.1"/>
</dbReference>
<dbReference type="GO" id="GO:0005829">
    <property type="term" value="C:cytosol"/>
    <property type="evidence" value="ECO:0007669"/>
    <property type="project" value="TreeGrafter"/>
</dbReference>
<keyword evidence="6 11" id="KW-0378">Hydrolase</keyword>
<comment type="cofactor">
    <cofactor evidence="1">
        <name>Mg(2+)</name>
        <dbReference type="ChEBI" id="CHEBI:18420"/>
    </cofactor>
</comment>
<evidence type="ECO:0000256" key="7">
    <source>
        <dbReference type="ARBA" id="ARBA00022842"/>
    </source>
</evidence>
<dbReference type="InterPro" id="IPR015375">
    <property type="entry name" value="NADH_PPase-like_N"/>
</dbReference>
<accession>A0A212LZK2</accession>
<proteinExistence type="inferred from homology"/>